<dbReference type="RefSeq" id="WP_307280968.1">
    <property type="nucleotide sequence ID" value="NZ_JAUSVX010000015.1"/>
</dbReference>
<organism evidence="1 2">
    <name type="scientific">Labrys wisconsinensis</name>
    <dbReference type="NCBI Taxonomy" id="425677"/>
    <lineage>
        <taxon>Bacteria</taxon>
        <taxon>Pseudomonadati</taxon>
        <taxon>Pseudomonadota</taxon>
        <taxon>Alphaproteobacteria</taxon>
        <taxon>Hyphomicrobiales</taxon>
        <taxon>Xanthobacteraceae</taxon>
        <taxon>Labrys</taxon>
    </lineage>
</organism>
<comment type="caution">
    <text evidence="1">The sequence shown here is derived from an EMBL/GenBank/DDBJ whole genome shotgun (WGS) entry which is preliminary data.</text>
</comment>
<name>A0ABU0JFR2_9HYPH</name>
<evidence type="ECO:0008006" key="3">
    <source>
        <dbReference type="Google" id="ProtNLM"/>
    </source>
</evidence>
<evidence type="ECO:0000313" key="2">
    <source>
        <dbReference type="Proteomes" id="UP001242480"/>
    </source>
</evidence>
<protein>
    <recommendedName>
        <fullName evidence="3">DUF2336 domain-containing protein</fullName>
    </recommendedName>
</protein>
<proteinExistence type="predicted"/>
<dbReference type="EMBL" id="JAUSVX010000015">
    <property type="protein sequence ID" value="MDQ0473121.1"/>
    <property type="molecule type" value="Genomic_DNA"/>
</dbReference>
<keyword evidence="2" id="KW-1185">Reference proteome</keyword>
<reference evidence="1 2" key="1">
    <citation type="submission" date="2023-07" db="EMBL/GenBank/DDBJ databases">
        <title>Genomic Encyclopedia of Type Strains, Phase IV (KMG-IV): sequencing the most valuable type-strain genomes for metagenomic binning, comparative biology and taxonomic classification.</title>
        <authorList>
            <person name="Goeker M."/>
        </authorList>
    </citation>
    <scope>NUCLEOTIDE SEQUENCE [LARGE SCALE GENOMIC DNA]</scope>
    <source>
        <strain evidence="1 2">DSM 19619</strain>
    </source>
</reference>
<dbReference type="Proteomes" id="UP001242480">
    <property type="component" value="Unassembled WGS sequence"/>
</dbReference>
<dbReference type="Pfam" id="PF18944">
    <property type="entry name" value="DUF5691"/>
    <property type="match status" value="1"/>
</dbReference>
<gene>
    <name evidence="1" type="ORF">QO011_006155</name>
</gene>
<dbReference type="InterPro" id="IPR043746">
    <property type="entry name" value="DUF5691"/>
</dbReference>
<sequence length="464" mass="48230">MTELSRGDLDGLRQAMLLGTARRPLAPPQALAPLLAAAPEADPALALLALAGQRLRFERAAVPSPEMPEAARRLHADPRPLLPASARRTLSRLVGVTDKALAPAVVPAALRRLARAGFRPHPFDLPRLLPFVQAAPESHGLAERAFIALADTPEEGRAGLAGEIDAENWTGFPKAHRRLFLGRLRRHDPAAGRALLEGVFPSETAAMRAELLAALAVGLGPDDLPFLQTLAGDRADSVKTVAARLAARVAGTSGHAARLADAAACFRREAGAGRSILRLLGVGGEGRVTFVAPGGVKPAEQHGAVLRLFEGLSLPALCAQAGLDIGALLAALPEDDVVFWALHATAVEEADATSLSALTERRLGQGQAYPSAFVLTRLAAHAPAPLSAGAARALLQGAAWQALLQHYRAADTPAQLKDDGRLVLTAALLPASALPAFLEAIGPLQAGTTRAARALAEFVAGIDS</sequence>
<accession>A0ABU0JFR2</accession>
<evidence type="ECO:0000313" key="1">
    <source>
        <dbReference type="EMBL" id="MDQ0473121.1"/>
    </source>
</evidence>